<keyword evidence="7" id="KW-0406">Ion transport</keyword>
<keyword evidence="3 11" id="KW-1134">Transmembrane beta strand</keyword>
<dbReference type="Proteomes" id="UP000240527">
    <property type="component" value="Chromosome"/>
</dbReference>
<evidence type="ECO:0000313" key="16">
    <source>
        <dbReference type="EMBL" id="AVQ02550.1"/>
    </source>
</evidence>
<evidence type="ECO:0000256" key="12">
    <source>
        <dbReference type="RuleBase" id="RU003357"/>
    </source>
</evidence>
<evidence type="ECO:0000259" key="15">
    <source>
        <dbReference type="Pfam" id="PF07715"/>
    </source>
</evidence>
<comment type="similarity">
    <text evidence="11 12">Belongs to the TonB-dependent receptor family.</text>
</comment>
<keyword evidence="4" id="KW-0410">Iron transport</keyword>
<keyword evidence="8 12" id="KW-0798">TonB box</keyword>
<accession>A0ABN5IVN0</accession>
<evidence type="ECO:0000256" key="3">
    <source>
        <dbReference type="ARBA" id="ARBA00022452"/>
    </source>
</evidence>
<keyword evidence="10 11" id="KW-0998">Cell outer membrane</keyword>
<evidence type="ECO:0000256" key="6">
    <source>
        <dbReference type="ARBA" id="ARBA00023004"/>
    </source>
</evidence>
<dbReference type="PANTHER" id="PTHR32552">
    <property type="entry name" value="FERRICHROME IRON RECEPTOR-RELATED"/>
    <property type="match status" value="1"/>
</dbReference>
<evidence type="ECO:0000313" key="17">
    <source>
        <dbReference type="Proteomes" id="UP000240527"/>
    </source>
</evidence>
<dbReference type="RefSeq" id="WP_013079500.1">
    <property type="nucleotide sequence ID" value="NZ_CP027850.1"/>
</dbReference>
<feature type="signal peptide" evidence="13">
    <location>
        <begin position="1"/>
        <end position="19"/>
    </location>
</feature>
<keyword evidence="9 11" id="KW-0472">Membrane</keyword>
<evidence type="ECO:0000256" key="10">
    <source>
        <dbReference type="ARBA" id="ARBA00023237"/>
    </source>
</evidence>
<evidence type="ECO:0000256" key="8">
    <source>
        <dbReference type="ARBA" id="ARBA00023077"/>
    </source>
</evidence>
<evidence type="ECO:0000256" key="4">
    <source>
        <dbReference type="ARBA" id="ARBA00022496"/>
    </source>
</evidence>
<evidence type="ECO:0000256" key="5">
    <source>
        <dbReference type="ARBA" id="ARBA00022692"/>
    </source>
</evidence>
<dbReference type="PROSITE" id="PS52016">
    <property type="entry name" value="TONB_DEPENDENT_REC_3"/>
    <property type="match status" value="1"/>
</dbReference>
<keyword evidence="17" id="KW-1185">Reference proteome</keyword>
<evidence type="ECO:0000259" key="14">
    <source>
        <dbReference type="Pfam" id="PF00593"/>
    </source>
</evidence>
<dbReference type="InterPro" id="IPR039426">
    <property type="entry name" value="TonB-dep_rcpt-like"/>
</dbReference>
<gene>
    <name evidence="16" type="ORF">B7G68_12255</name>
</gene>
<comment type="subcellular location">
    <subcellularLocation>
        <location evidence="1 11">Cell outer membrane</location>
        <topology evidence="1 11">Multi-pass membrane protein</topology>
    </subcellularLocation>
</comment>
<feature type="chain" id="PRO_5046182539" evidence="13">
    <location>
        <begin position="20"/>
        <end position="776"/>
    </location>
</feature>
<evidence type="ECO:0000256" key="2">
    <source>
        <dbReference type="ARBA" id="ARBA00022448"/>
    </source>
</evidence>
<evidence type="ECO:0000256" key="1">
    <source>
        <dbReference type="ARBA" id="ARBA00004571"/>
    </source>
</evidence>
<dbReference type="EMBL" id="CP027850">
    <property type="protein sequence ID" value="AVQ02550.1"/>
    <property type="molecule type" value="Genomic_DNA"/>
</dbReference>
<feature type="domain" description="TonB-dependent receptor-like beta-barrel" evidence="14">
    <location>
        <begin position="250"/>
        <end position="744"/>
    </location>
</feature>
<proteinExistence type="inferred from homology"/>
<dbReference type="Pfam" id="PF00593">
    <property type="entry name" value="TonB_dep_Rec_b-barrel"/>
    <property type="match status" value="1"/>
</dbReference>
<dbReference type="Pfam" id="PF07715">
    <property type="entry name" value="Plug"/>
    <property type="match status" value="1"/>
</dbReference>
<evidence type="ECO:0000256" key="13">
    <source>
        <dbReference type="SAM" id="SignalP"/>
    </source>
</evidence>
<evidence type="ECO:0000256" key="9">
    <source>
        <dbReference type="ARBA" id="ARBA00023136"/>
    </source>
</evidence>
<dbReference type="InterPro" id="IPR012910">
    <property type="entry name" value="Plug_dom"/>
</dbReference>
<dbReference type="SUPFAM" id="SSF56935">
    <property type="entry name" value="Porins"/>
    <property type="match status" value="1"/>
</dbReference>
<organism evidence="16 17">
    <name type="scientific">Caulobacter segnis</name>
    <dbReference type="NCBI Taxonomy" id="88688"/>
    <lineage>
        <taxon>Bacteria</taxon>
        <taxon>Pseudomonadati</taxon>
        <taxon>Pseudomonadota</taxon>
        <taxon>Alphaproteobacteria</taxon>
        <taxon>Caulobacterales</taxon>
        <taxon>Caulobacteraceae</taxon>
        <taxon>Caulobacter</taxon>
    </lineage>
</organism>
<keyword evidence="16" id="KW-0675">Receptor</keyword>
<evidence type="ECO:0000256" key="7">
    <source>
        <dbReference type="ARBA" id="ARBA00023065"/>
    </source>
</evidence>
<evidence type="ECO:0000256" key="11">
    <source>
        <dbReference type="PROSITE-ProRule" id="PRU01360"/>
    </source>
</evidence>
<dbReference type="PANTHER" id="PTHR32552:SF81">
    <property type="entry name" value="TONB-DEPENDENT OUTER MEMBRANE RECEPTOR"/>
    <property type="match status" value="1"/>
</dbReference>
<sequence>MRRSLLAACSFAILGLAHAARAEEVNAAGPPVDEQSTAVEAVVVTGEKTSRSLQQTVTSVAVTTAARIERENIQTFYDVVARTANMSETYGKTGFTIRGVSNMNVSGGGTGGLATVYVDGAALPLEAVYGGPLEMWDIGQVEVLRGPQSTLQGRNSLAGAVVITSANPTYTPQFRARVNLASGDERTFAIAGGGPIVADQLAFRASVEKKDSDGFVYNPTLKRDIDALDSLNIRGKLLFTPTALPGLKATLTYAHSDRDAGYQFTYARIDTPDYYKHRVDLSGDPNRTKTKTDILTADVAYKFNDVLTLNAIASLNTVKTRSVYDLDFQPVRTSYGARRTNTDTASQELRLNYDGERLKGLIGLYHAKRDAQDLTASQVNVAFPRATLVSTLTSTLLASVPSPTAAQQAAAAAQANAFANLYIAALPVIPVDYSGDQPSVIDTSAIFADASLALTDKLSLLGGFRYDHEKNTSSSSQVARFTGTYPTASAFGAYAPYVTLVNAFVANMVAQAGSTAPQDTRKFNAFLPKVGVKYEWTPDINTSLVAQRGYRSGGSTVNIARSTVAAYDPEYTWNYEASLRTAWLDGTLTVNANAFYVDWKDQQVTVNLGINSYDYEVRNAGKSHLYGFELEVAQRVTEALSWYASLGQTKTKFDDFTITSGVDTRDLAGSEFPYAPHWTVAMGGDYRWSNGLIAHLDGAYRSRSYSSAGLQQAQDDVVKDRVVFNGRFGYERAHWGAYIYGKNLLNATYAQYTRADVGVAMLSEPRILGLTLETRW</sequence>
<keyword evidence="5 11" id="KW-0812">Transmembrane</keyword>
<dbReference type="Gene3D" id="2.40.170.20">
    <property type="entry name" value="TonB-dependent receptor, beta-barrel domain"/>
    <property type="match status" value="1"/>
</dbReference>
<name>A0ABN5IVN0_9CAUL</name>
<dbReference type="InterPro" id="IPR000531">
    <property type="entry name" value="Beta-barrel_TonB"/>
</dbReference>
<dbReference type="InterPro" id="IPR036942">
    <property type="entry name" value="Beta-barrel_TonB_sf"/>
</dbReference>
<reference evidence="16 17" key="1">
    <citation type="journal article" date="2015" name="Biotechnol. Bioeng.">
        <title>Genome sequence and phenotypic characterization of Caulobacter segnis.</title>
        <authorList>
            <person name="Patel S."/>
            <person name="Fletcher B."/>
            <person name="Scott D.C."/>
            <person name="Ely B."/>
        </authorList>
    </citation>
    <scope>NUCLEOTIDE SEQUENCE [LARGE SCALE GENOMIC DNA]</scope>
    <source>
        <strain evidence="16 17">TK0059</strain>
    </source>
</reference>
<feature type="domain" description="TonB-dependent receptor plug" evidence="15">
    <location>
        <begin position="53"/>
        <end position="160"/>
    </location>
</feature>
<protein>
    <submittedName>
        <fullName evidence="16">TonB-dependent receptor</fullName>
    </submittedName>
</protein>
<keyword evidence="6" id="KW-0408">Iron</keyword>
<keyword evidence="2 11" id="KW-0813">Transport</keyword>
<keyword evidence="13" id="KW-0732">Signal</keyword>